<name>A0ABR1C4B8_NECAM</name>
<evidence type="ECO:0000313" key="1">
    <source>
        <dbReference type="EMBL" id="KAK6733372.1"/>
    </source>
</evidence>
<comment type="caution">
    <text evidence="1">The sequence shown here is derived from an EMBL/GenBank/DDBJ whole genome shotgun (WGS) entry which is preliminary data.</text>
</comment>
<evidence type="ECO:0000313" key="2">
    <source>
        <dbReference type="Proteomes" id="UP001303046"/>
    </source>
</evidence>
<evidence type="ECO:0008006" key="3">
    <source>
        <dbReference type="Google" id="ProtNLM"/>
    </source>
</evidence>
<sequence>MDRVGILVTAIHLHRSSWSHLVSNHCLHPNASSAATSPTGNVGIEVGPWRTAEMGGSRGDPYTIPTATHHRIASGAVACAAVRASCRFDPTIPHRSQLLPLPGRSKRSGERMYTRLQVIFPEEKRRYC</sequence>
<gene>
    <name evidence="1" type="primary">Necator_chrII.g5028</name>
    <name evidence="1" type="ORF">RB195_017236</name>
</gene>
<accession>A0ABR1C4B8</accession>
<proteinExistence type="predicted"/>
<keyword evidence="2" id="KW-1185">Reference proteome</keyword>
<dbReference type="Proteomes" id="UP001303046">
    <property type="component" value="Unassembled WGS sequence"/>
</dbReference>
<dbReference type="EMBL" id="JAVFWL010000002">
    <property type="protein sequence ID" value="KAK6733372.1"/>
    <property type="molecule type" value="Genomic_DNA"/>
</dbReference>
<reference evidence="1 2" key="1">
    <citation type="submission" date="2023-08" db="EMBL/GenBank/DDBJ databases">
        <title>A Necator americanus chromosomal reference genome.</title>
        <authorList>
            <person name="Ilik V."/>
            <person name="Petrzelkova K.J."/>
            <person name="Pardy F."/>
            <person name="Fuh T."/>
            <person name="Niatou-Singa F.S."/>
            <person name="Gouil Q."/>
            <person name="Baker L."/>
            <person name="Ritchie M.E."/>
            <person name="Jex A.R."/>
            <person name="Gazzola D."/>
            <person name="Li H."/>
            <person name="Toshio Fujiwara R."/>
            <person name="Zhan B."/>
            <person name="Aroian R.V."/>
            <person name="Pafco B."/>
            <person name="Schwarz E.M."/>
        </authorList>
    </citation>
    <scope>NUCLEOTIDE SEQUENCE [LARGE SCALE GENOMIC DNA]</scope>
    <source>
        <strain evidence="1 2">Aroian</strain>
        <tissue evidence="1">Whole animal</tissue>
    </source>
</reference>
<organism evidence="1 2">
    <name type="scientific">Necator americanus</name>
    <name type="common">Human hookworm</name>
    <dbReference type="NCBI Taxonomy" id="51031"/>
    <lineage>
        <taxon>Eukaryota</taxon>
        <taxon>Metazoa</taxon>
        <taxon>Ecdysozoa</taxon>
        <taxon>Nematoda</taxon>
        <taxon>Chromadorea</taxon>
        <taxon>Rhabditida</taxon>
        <taxon>Rhabditina</taxon>
        <taxon>Rhabditomorpha</taxon>
        <taxon>Strongyloidea</taxon>
        <taxon>Ancylostomatidae</taxon>
        <taxon>Bunostominae</taxon>
        <taxon>Necator</taxon>
    </lineage>
</organism>
<protein>
    <recommendedName>
        <fullName evidence="3">Secreted protein</fullName>
    </recommendedName>
</protein>